<dbReference type="GO" id="GO:0019569">
    <property type="term" value="P:L-arabinose catabolic process to D-xylulose 5-phosphate"/>
    <property type="evidence" value="ECO:0007669"/>
    <property type="project" value="TreeGrafter"/>
</dbReference>
<dbReference type="EMBL" id="FNRI01000007">
    <property type="protein sequence ID" value="SEA84618.1"/>
    <property type="molecule type" value="Genomic_DNA"/>
</dbReference>
<keyword evidence="5" id="KW-0119">Carbohydrate metabolism</keyword>
<evidence type="ECO:0000313" key="6">
    <source>
        <dbReference type="EMBL" id="SEA84618.1"/>
    </source>
</evidence>
<name>A0A1H4EIU7_9BACT</name>
<organism evidence="6 7">
    <name type="scientific">Alistipes timonensis JC136</name>
    <dbReference type="NCBI Taxonomy" id="1033731"/>
    <lineage>
        <taxon>Bacteria</taxon>
        <taxon>Pseudomonadati</taxon>
        <taxon>Bacteroidota</taxon>
        <taxon>Bacteroidia</taxon>
        <taxon>Bacteroidales</taxon>
        <taxon>Rikenellaceae</taxon>
        <taxon>Alistipes</taxon>
    </lineage>
</organism>
<dbReference type="GO" id="GO:0005829">
    <property type="term" value="C:cytosol"/>
    <property type="evidence" value="ECO:0007669"/>
    <property type="project" value="TreeGrafter"/>
</dbReference>
<dbReference type="GO" id="GO:0008733">
    <property type="term" value="F:L-arabinose isomerase activity"/>
    <property type="evidence" value="ECO:0007669"/>
    <property type="project" value="InterPro"/>
</dbReference>
<dbReference type="SUPFAM" id="SSF50443">
    <property type="entry name" value="FucI/AraA C-terminal domain-like"/>
    <property type="match status" value="1"/>
</dbReference>
<keyword evidence="2" id="KW-0054">Arabinose catabolism</keyword>
<evidence type="ECO:0000256" key="3">
    <source>
        <dbReference type="ARBA" id="ARBA00023211"/>
    </source>
</evidence>
<dbReference type="PANTHER" id="PTHR38464">
    <property type="entry name" value="L-ARABINOSE ISOMERASE"/>
    <property type="match status" value="1"/>
</dbReference>
<evidence type="ECO:0000256" key="4">
    <source>
        <dbReference type="ARBA" id="ARBA00023235"/>
    </source>
</evidence>
<proteinExistence type="predicted"/>
<dbReference type="PANTHER" id="PTHR38464:SF1">
    <property type="entry name" value="L-ARABINOSE ISOMERASE"/>
    <property type="match status" value="1"/>
</dbReference>
<protein>
    <submittedName>
        <fullName evidence="6">L-arabinose isomerase</fullName>
    </submittedName>
</protein>
<dbReference type="Proteomes" id="UP000183253">
    <property type="component" value="Unassembled WGS sequence"/>
</dbReference>
<dbReference type="InterPro" id="IPR003762">
    <property type="entry name" value="Lara_isomerase"/>
</dbReference>
<dbReference type="STRING" id="1033731.SAMN05444145_107113"/>
<dbReference type="SUPFAM" id="SSF53743">
    <property type="entry name" value="FucI/AraA N-terminal and middle domains"/>
    <property type="match status" value="1"/>
</dbReference>
<evidence type="ECO:0000256" key="5">
    <source>
        <dbReference type="ARBA" id="ARBA00023277"/>
    </source>
</evidence>
<reference evidence="6 7" key="1">
    <citation type="submission" date="2016-10" db="EMBL/GenBank/DDBJ databases">
        <authorList>
            <person name="de Groot N.N."/>
        </authorList>
    </citation>
    <scope>NUCLEOTIDE SEQUENCE [LARGE SCALE GENOMIC DNA]</scope>
    <source>
        <strain evidence="6 7">DSM 25383</strain>
    </source>
</reference>
<keyword evidence="3" id="KW-0464">Manganese</keyword>
<keyword evidence="4 6" id="KW-0413">Isomerase</keyword>
<dbReference type="InterPro" id="IPR004216">
    <property type="entry name" value="Fuc/Ara_isomerase_C"/>
</dbReference>
<dbReference type="InterPro" id="IPR009015">
    <property type="entry name" value="Fucose_isomerase_N/cen_sf"/>
</dbReference>
<dbReference type="AlphaFoldDB" id="A0A1H4EIU7"/>
<dbReference type="GO" id="GO:0046872">
    <property type="term" value="F:metal ion binding"/>
    <property type="evidence" value="ECO:0007669"/>
    <property type="project" value="UniProtKB-KW"/>
</dbReference>
<dbReference type="RefSeq" id="WP_010265392.1">
    <property type="nucleotide sequence ID" value="NZ_CAEG01000016.1"/>
</dbReference>
<accession>A0A1H4EIU7</accession>
<sequence length="481" mass="54510">MNSNQKTRKAKAGLLLIASPRFKTLGEGLRRGTYAQRKDADVKKILATMGFLDVVFPGIVYDKQEAMDAMDHFYMEKVDFVIAEFLSWSEDFAWIRFLRDMPEVPILFVNVAKDHVSFRDTLDEDDFIDYLCAGTLVGSLEASGSVPRTGRRHVKVVMGSREEVTEQIRLFASAARARAILRQSNVGLLANYNEAMWSTYIDPYDLFTKLGPEIRFLPYSVYGEVIDAVSDKELQAYCGELTSRYKMMDDVARDKFEASVRASIGLQKMAERSDIDVMVFNDIDRAMFELVGLRAGFYHPWFNDNCSVLVPEADIGAGLITYLLKLISGKNVNFLEPFHIESDYGTFAGGHAGPNDHNDPAWQQNVVIARDVRFAKTSYKYAGAPFAWYRISPGRKTMAQLVECDGRYKLVATLVDSLEGDHILATYSHSIFRPVVPVERLFEEILKIGTTQHFAIVDGDYLRELGMLAEIMDFEYHEINN</sequence>
<gene>
    <name evidence="6" type="ORF">SAMN05444145_107113</name>
</gene>
<evidence type="ECO:0000256" key="1">
    <source>
        <dbReference type="ARBA" id="ARBA00022723"/>
    </source>
</evidence>
<evidence type="ECO:0000313" key="7">
    <source>
        <dbReference type="Proteomes" id="UP000183253"/>
    </source>
</evidence>
<evidence type="ECO:0000256" key="2">
    <source>
        <dbReference type="ARBA" id="ARBA00022935"/>
    </source>
</evidence>
<keyword evidence="1" id="KW-0479">Metal-binding</keyword>
<keyword evidence="7" id="KW-1185">Reference proteome</keyword>
<dbReference type="OrthoDB" id="1857954at2"/>